<dbReference type="Proteomes" id="UP000054560">
    <property type="component" value="Unassembled WGS sequence"/>
</dbReference>
<accession>A0A0L0FKK2</accession>
<organism evidence="1 2">
    <name type="scientific">Sphaeroforma arctica JP610</name>
    <dbReference type="NCBI Taxonomy" id="667725"/>
    <lineage>
        <taxon>Eukaryota</taxon>
        <taxon>Ichthyosporea</taxon>
        <taxon>Ichthyophonida</taxon>
        <taxon>Sphaeroforma</taxon>
    </lineage>
</organism>
<proteinExistence type="predicted"/>
<dbReference type="EMBL" id="KQ242774">
    <property type="protein sequence ID" value="KNC77307.1"/>
    <property type="molecule type" value="Genomic_DNA"/>
</dbReference>
<dbReference type="RefSeq" id="XP_014151209.1">
    <property type="nucleotide sequence ID" value="XM_014295734.1"/>
</dbReference>
<evidence type="ECO:0000313" key="1">
    <source>
        <dbReference type="EMBL" id="KNC77307.1"/>
    </source>
</evidence>
<dbReference type="AlphaFoldDB" id="A0A0L0FKK2"/>
<dbReference type="GeneID" id="25910734"/>
<protein>
    <submittedName>
        <fullName evidence="1">Uncharacterized protein</fullName>
    </submittedName>
</protein>
<gene>
    <name evidence="1" type="ORF">SARC_10230</name>
</gene>
<evidence type="ECO:0000313" key="2">
    <source>
        <dbReference type="Proteomes" id="UP000054560"/>
    </source>
</evidence>
<keyword evidence="2" id="KW-1185">Reference proteome</keyword>
<feature type="non-terminal residue" evidence="1">
    <location>
        <position position="1"/>
    </location>
</feature>
<reference evidence="1 2" key="1">
    <citation type="submission" date="2011-02" db="EMBL/GenBank/DDBJ databases">
        <title>The Genome Sequence of Sphaeroforma arctica JP610.</title>
        <authorList>
            <consortium name="The Broad Institute Genome Sequencing Platform"/>
            <person name="Russ C."/>
            <person name="Cuomo C."/>
            <person name="Young S.K."/>
            <person name="Zeng Q."/>
            <person name="Gargeya S."/>
            <person name="Alvarado L."/>
            <person name="Berlin A."/>
            <person name="Chapman S.B."/>
            <person name="Chen Z."/>
            <person name="Freedman E."/>
            <person name="Gellesch M."/>
            <person name="Goldberg J."/>
            <person name="Griggs A."/>
            <person name="Gujja S."/>
            <person name="Heilman E."/>
            <person name="Heiman D."/>
            <person name="Howarth C."/>
            <person name="Mehta T."/>
            <person name="Neiman D."/>
            <person name="Pearson M."/>
            <person name="Roberts A."/>
            <person name="Saif S."/>
            <person name="Shea T."/>
            <person name="Shenoy N."/>
            <person name="Sisk P."/>
            <person name="Stolte C."/>
            <person name="Sykes S."/>
            <person name="White J."/>
            <person name="Yandava C."/>
            <person name="Burger G."/>
            <person name="Gray M.W."/>
            <person name="Holland P.W.H."/>
            <person name="King N."/>
            <person name="Lang F.B.F."/>
            <person name="Roger A.J."/>
            <person name="Ruiz-Trillo I."/>
            <person name="Haas B."/>
            <person name="Nusbaum C."/>
            <person name="Birren B."/>
        </authorList>
    </citation>
    <scope>NUCLEOTIDE SEQUENCE [LARGE SCALE GENOMIC DNA]</scope>
    <source>
        <strain evidence="1 2">JP610</strain>
    </source>
</reference>
<sequence>CGSSQNGKRLSVYGIETVLWAGHAIACDGLGQSMTEVSVSCSEHTFVGMKRCSGSPLRDTPNTLTERTNNAHRILEMSCMV</sequence>
<name>A0A0L0FKK2_9EUKA</name>